<dbReference type="KEGG" id="mgk:FSB76_07500"/>
<dbReference type="EMBL" id="CP042437">
    <property type="protein sequence ID" value="QEC75802.1"/>
    <property type="molecule type" value="Genomic_DNA"/>
</dbReference>
<organism evidence="3 4">
    <name type="scientific">Mucilaginibacter ginsenosidivorax</name>
    <dbReference type="NCBI Taxonomy" id="862126"/>
    <lineage>
        <taxon>Bacteria</taxon>
        <taxon>Pseudomonadati</taxon>
        <taxon>Bacteroidota</taxon>
        <taxon>Sphingobacteriia</taxon>
        <taxon>Sphingobacteriales</taxon>
        <taxon>Sphingobacteriaceae</taxon>
        <taxon>Mucilaginibacter</taxon>
    </lineage>
</organism>
<name>A0A5B8VXY9_9SPHI</name>
<feature type="signal peptide" evidence="1">
    <location>
        <begin position="1"/>
        <end position="19"/>
    </location>
</feature>
<keyword evidence="4" id="KW-1185">Reference proteome</keyword>
<evidence type="ECO:0000256" key="1">
    <source>
        <dbReference type="SAM" id="SignalP"/>
    </source>
</evidence>
<feature type="domain" description="Outer membrane protein beta-barrel" evidence="2">
    <location>
        <begin position="78"/>
        <end position="259"/>
    </location>
</feature>
<proteinExistence type="predicted"/>
<gene>
    <name evidence="3" type="ORF">FSB76_07500</name>
</gene>
<keyword evidence="1" id="KW-0732">Signal</keyword>
<evidence type="ECO:0000259" key="2">
    <source>
        <dbReference type="Pfam" id="PF13568"/>
    </source>
</evidence>
<dbReference type="InterPro" id="IPR025665">
    <property type="entry name" value="Beta-barrel_OMP_2"/>
</dbReference>
<evidence type="ECO:0000313" key="4">
    <source>
        <dbReference type="Proteomes" id="UP000321362"/>
    </source>
</evidence>
<dbReference type="OrthoDB" id="666719at2"/>
<dbReference type="Pfam" id="PF13568">
    <property type="entry name" value="OMP_b-brl_2"/>
    <property type="match status" value="1"/>
</dbReference>
<reference evidence="3 4" key="1">
    <citation type="journal article" date="2013" name="J. Microbiol.">
        <title>Mucilaginibacter ginsenosidivorax sp. nov., with ginsenoside converting activity isolated from sediment.</title>
        <authorList>
            <person name="Kim J.K."/>
            <person name="Choi T.E."/>
            <person name="Liu Q.M."/>
            <person name="Park H.Y."/>
            <person name="Yi T.H."/>
            <person name="Yoon M.H."/>
            <person name="Kim S.C."/>
            <person name="Im W.T."/>
        </authorList>
    </citation>
    <scope>NUCLEOTIDE SEQUENCE [LARGE SCALE GENOMIC DNA]</scope>
    <source>
        <strain evidence="3 4">KHI28</strain>
    </source>
</reference>
<evidence type="ECO:0000313" key="3">
    <source>
        <dbReference type="EMBL" id="QEC75802.1"/>
    </source>
</evidence>
<accession>A0A5B8VXY9</accession>
<protein>
    <submittedName>
        <fullName evidence="3">PorT family protein</fullName>
    </submittedName>
</protein>
<dbReference type="RefSeq" id="WP_147052989.1">
    <property type="nucleotide sequence ID" value="NZ_CP042437.1"/>
</dbReference>
<sequence>MKRLILTAMLCVAASYGFAQTTTTTTTTIVDSTKTGTDTTIVTKKHIKVKLGLGHDAPYVSPYSNDSTKVQRTKAPGFSFGITFSRIDLGFATLLDHGSFTLSPNNQFLSYRQAKTANFGFDVVQFGYRFNSAFKIYVSGGFDWTNIRLRQDITIQRNAPVLTYLPDSIHFSKNRFSSSYLRIPLSFYYRSHEDSRGNYFRLVVGPEVGILLNGRVKQISEERGKQKFDDDYHFAKLRKGAFIRMGYGIMGIYAKYYFNDMFENSPAQEGLRNFSFGLTLGF</sequence>
<dbReference type="AlphaFoldDB" id="A0A5B8VXY9"/>
<feature type="chain" id="PRO_5022717873" evidence="1">
    <location>
        <begin position="20"/>
        <end position="282"/>
    </location>
</feature>
<dbReference type="Proteomes" id="UP000321362">
    <property type="component" value="Chromosome"/>
</dbReference>